<reference evidence="4" key="1">
    <citation type="submission" date="2019-08" db="EMBL/GenBank/DDBJ databases">
        <title>The genome of the North American firefly Photinus pyralis.</title>
        <authorList>
            <consortium name="Photinus pyralis genome working group"/>
            <person name="Fallon T.R."/>
            <person name="Sander Lower S.E."/>
            <person name="Weng J.-K."/>
        </authorList>
    </citation>
    <scope>NUCLEOTIDE SEQUENCE</scope>
    <source>
        <strain evidence="4">TRF0915ILg1</strain>
        <tissue evidence="4">Whole body</tissue>
    </source>
</reference>
<evidence type="ECO:0000259" key="3">
    <source>
        <dbReference type="Pfam" id="PF13359"/>
    </source>
</evidence>
<dbReference type="InterPro" id="IPR027806">
    <property type="entry name" value="HARBI1_dom"/>
</dbReference>
<feature type="domain" description="DDE Tnp4" evidence="3">
    <location>
        <begin position="29"/>
        <end position="117"/>
    </location>
</feature>
<evidence type="ECO:0000256" key="1">
    <source>
        <dbReference type="ARBA" id="ARBA00001968"/>
    </source>
</evidence>
<comment type="caution">
    <text evidence="4">The sequence shown here is derived from an EMBL/GenBank/DDBJ whole genome shotgun (WGS) entry which is preliminary data.</text>
</comment>
<accession>A0A8K0CT19</accession>
<protein>
    <recommendedName>
        <fullName evidence="3">DDE Tnp4 domain-containing protein</fullName>
    </recommendedName>
</protein>
<sequence>MLEKQLMITLWCLSNLECFRSVADRFEISIPGSLHDAKLFTFSDLYLRINDNDVAFPNNSHLIGDLAYPLSTKLLVGFKNTGDLTEHQENCNHKLSQTRVVIEHAFAYLKGRFRRLKFLETEDMPDDIVNLQEELLAEVDLDGFVEPQTDFHNNQAVTKRNGIVNI</sequence>
<evidence type="ECO:0000313" key="5">
    <source>
        <dbReference type="Proteomes" id="UP000801492"/>
    </source>
</evidence>
<gene>
    <name evidence="4" type="ORF">ILUMI_14149</name>
</gene>
<keyword evidence="2" id="KW-0479">Metal-binding</keyword>
<organism evidence="4 5">
    <name type="scientific">Ignelater luminosus</name>
    <name type="common">Cucubano</name>
    <name type="synonym">Pyrophorus luminosus</name>
    <dbReference type="NCBI Taxonomy" id="2038154"/>
    <lineage>
        <taxon>Eukaryota</taxon>
        <taxon>Metazoa</taxon>
        <taxon>Ecdysozoa</taxon>
        <taxon>Arthropoda</taxon>
        <taxon>Hexapoda</taxon>
        <taxon>Insecta</taxon>
        <taxon>Pterygota</taxon>
        <taxon>Neoptera</taxon>
        <taxon>Endopterygota</taxon>
        <taxon>Coleoptera</taxon>
        <taxon>Polyphaga</taxon>
        <taxon>Elateriformia</taxon>
        <taxon>Elateroidea</taxon>
        <taxon>Elateridae</taxon>
        <taxon>Agrypninae</taxon>
        <taxon>Pyrophorini</taxon>
        <taxon>Ignelater</taxon>
    </lineage>
</organism>
<dbReference type="Pfam" id="PF13359">
    <property type="entry name" value="DDE_Tnp_4"/>
    <property type="match status" value="1"/>
</dbReference>
<comment type="cofactor">
    <cofactor evidence="1">
        <name>a divalent metal cation</name>
        <dbReference type="ChEBI" id="CHEBI:60240"/>
    </cofactor>
</comment>
<keyword evidence="5" id="KW-1185">Reference proteome</keyword>
<proteinExistence type="predicted"/>
<dbReference type="EMBL" id="VTPC01016002">
    <property type="protein sequence ID" value="KAF2892024.1"/>
    <property type="molecule type" value="Genomic_DNA"/>
</dbReference>
<dbReference type="GO" id="GO:0046872">
    <property type="term" value="F:metal ion binding"/>
    <property type="evidence" value="ECO:0007669"/>
    <property type="project" value="UniProtKB-KW"/>
</dbReference>
<evidence type="ECO:0000256" key="2">
    <source>
        <dbReference type="ARBA" id="ARBA00022723"/>
    </source>
</evidence>
<name>A0A8K0CT19_IGNLU</name>
<dbReference type="AlphaFoldDB" id="A0A8K0CT19"/>
<dbReference type="OrthoDB" id="6773865at2759"/>
<dbReference type="Proteomes" id="UP000801492">
    <property type="component" value="Unassembled WGS sequence"/>
</dbReference>
<evidence type="ECO:0000313" key="4">
    <source>
        <dbReference type="EMBL" id="KAF2892024.1"/>
    </source>
</evidence>